<feature type="coiled-coil region" evidence="1">
    <location>
        <begin position="206"/>
        <end position="233"/>
    </location>
</feature>
<keyword evidence="1" id="KW-0175">Coiled coil</keyword>
<evidence type="ECO:0000313" key="2">
    <source>
        <dbReference type="EMBL" id="EAY15635.1"/>
    </source>
</evidence>
<dbReference type="Proteomes" id="UP000001542">
    <property type="component" value="Unassembled WGS sequence"/>
</dbReference>
<name>A2DVF6_TRIV3</name>
<sequence>MNEIVEILVDQPINISTKIEKLSKRIGCEYDIQRITDLRNQSLDQISNSIEQKIQSTQNFYAYLYDILANIQEDVQYNRDKADLTFEKTNQELDHELQKINNEDLETELNRDISTYKTNMDTATNHIFFTQRKIEAINTQIENSFEDMERYKATSRELQSKIKKKQKEINLFLKKMKNRITESVQTQKKYSKHVISKKIDLLRRSIIVDQQRIQELSKQLEDIQRQRDTKSISMTELIAIKSEVKHYKSKTQIKKEKFQKFKPPISEIEKVRTEKQQVKSKLHEETTKYKKLLKKVSNLLNESIKIKNLIKEEDFKYEKAVDETFVIPPTTKKTVQTIVNDPSDFPQQNYFDGVEFLQDELQKDTNSLTNMINQVKLEINNLKIEINKESCKIIESKRNNDIPTPRISPELYQLQIEEIEWKINSRKKSVLEKRERVNELRRKVKKAELSLLTYKSCNNQFSTKMLLDMINQIENDLEQWRNISHNSISTLLVEYNNNLFLQEINFI</sequence>
<evidence type="ECO:0000313" key="3">
    <source>
        <dbReference type="Proteomes" id="UP000001542"/>
    </source>
</evidence>
<feature type="coiled-coil region" evidence="1">
    <location>
        <begin position="354"/>
        <end position="399"/>
    </location>
</feature>
<dbReference type="VEuPathDB" id="TrichDB:TVAG_209140"/>
<organism evidence="2 3">
    <name type="scientific">Trichomonas vaginalis (strain ATCC PRA-98 / G3)</name>
    <dbReference type="NCBI Taxonomy" id="412133"/>
    <lineage>
        <taxon>Eukaryota</taxon>
        <taxon>Metamonada</taxon>
        <taxon>Parabasalia</taxon>
        <taxon>Trichomonadida</taxon>
        <taxon>Trichomonadidae</taxon>
        <taxon>Trichomonas</taxon>
    </lineage>
</organism>
<dbReference type="KEGG" id="tva:4773642"/>
<reference evidence="2" key="1">
    <citation type="submission" date="2006-10" db="EMBL/GenBank/DDBJ databases">
        <authorList>
            <person name="Amadeo P."/>
            <person name="Zhao Q."/>
            <person name="Wortman J."/>
            <person name="Fraser-Liggett C."/>
            <person name="Carlton J."/>
        </authorList>
    </citation>
    <scope>NUCLEOTIDE SEQUENCE</scope>
    <source>
        <strain evidence="2">G3</strain>
    </source>
</reference>
<keyword evidence="3" id="KW-1185">Reference proteome</keyword>
<protein>
    <submittedName>
        <fullName evidence="2">Uncharacterized protein</fullName>
    </submittedName>
</protein>
<reference evidence="2" key="2">
    <citation type="journal article" date="2007" name="Science">
        <title>Draft genome sequence of the sexually transmitted pathogen Trichomonas vaginalis.</title>
        <authorList>
            <person name="Carlton J.M."/>
            <person name="Hirt R.P."/>
            <person name="Silva J.C."/>
            <person name="Delcher A.L."/>
            <person name="Schatz M."/>
            <person name="Zhao Q."/>
            <person name="Wortman J.R."/>
            <person name="Bidwell S.L."/>
            <person name="Alsmark U.C.M."/>
            <person name="Besteiro S."/>
            <person name="Sicheritz-Ponten T."/>
            <person name="Noel C.J."/>
            <person name="Dacks J.B."/>
            <person name="Foster P.G."/>
            <person name="Simillion C."/>
            <person name="Van de Peer Y."/>
            <person name="Miranda-Saavedra D."/>
            <person name="Barton G.J."/>
            <person name="Westrop G.D."/>
            <person name="Mueller S."/>
            <person name="Dessi D."/>
            <person name="Fiori P.L."/>
            <person name="Ren Q."/>
            <person name="Paulsen I."/>
            <person name="Zhang H."/>
            <person name="Bastida-Corcuera F.D."/>
            <person name="Simoes-Barbosa A."/>
            <person name="Brown M.T."/>
            <person name="Hayes R.D."/>
            <person name="Mukherjee M."/>
            <person name="Okumura C.Y."/>
            <person name="Schneider R."/>
            <person name="Smith A.J."/>
            <person name="Vanacova S."/>
            <person name="Villalvazo M."/>
            <person name="Haas B.J."/>
            <person name="Pertea M."/>
            <person name="Feldblyum T.V."/>
            <person name="Utterback T.R."/>
            <person name="Shu C.L."/>
            <person name="Osoegawa K."/>
            <person name="de Jong P.J."/>
            <person name="Hrdy I."/>
            <person name="Horvathova L."/>
            <person name="Zubacova Z."/>
            <person name="Dolezal P."/>
            <person name="Malik S.B."/>
            <person name="Logsdon J.M. Jr."/>
            <person name="Henze K."/>
            <person name="Gupta A."/>
            <person name="Wang C.C."/>
            <person name="Dunne R.L."/>
            <person name="Upcroft J.A."/>
            <person name="Upcroft P."/>
            <person name="White O."/>
            <person name="Salzberg S.L."/>
            <person name="Tang P."/>
            <person name="Chiu C.-H."/>
            <person name="Lee Y.-S."/>
            <person name="Embley T.M."/>
            <person name="Coombs G.H."/>
            <person name="Mottram J.C."/>
            <person name="Tachezy J."/>
            <person name="Fraser-Liggett C.M."/>
            <person name="Johnson P.J."/>
        </authorList>
    </citation>
    <scope>NUCLEOTIDE SEQUENCE [LARGE SCALE GENOMIC DNA]</scope>
    <source>
        <strain evidence="2">G3</strain>
    </source>
</reference>
<gene>
    <name evidence="2" type="ORF">TVAG_209140</name>
</gene>
<accession>A2DVF6</accession>
<dbReference type="STRING" id="5722.A2DVF6"/>
<evidence type="ECO:0000256" key="1">
    <source>
        <dbReference type="SAM" id="Coils"/>
    </source>
</evidence>
<feature type="coiled-coil region" evidence="1">
    <location>
        <begin position="268"/>
        <end position="302"/>
    </location>
</feature>
<dbReference type="SMR" id="A2DVF6"/>
<dbReference type="VEuPathDB" id="TrichDB:TVAGG3_0335490"/>
<dbReference type="AlphaFoldDB" id="A2DVF6"/>
<dbReference type="EMBL" id="DS113253">
    <property type="protein sequence ID" value="EAY15635.1"/>
    <property type="molecule type" value="Genomic_DNA"/>
</dbReference>
<dbReference type="RefSeq" id="XP_001327858.1">
    <property type="nucleotide sequence ID" value="XM_001327823.1"/>
</dbReference>
<feature type="coiled-coil region" evidence="1">
    <location>
        <begin position="134"/>
        <end position="175"/>
    </location>
</feature>
<dbReference type="InParanoid" id="A2DVF6"/>
<proteinExistence type="predicted"/>